<organism evidence="1 2">
    <name type="scientific">Sinorhizobium alkalisoli</name>
    <dbReference type="NCBI Taxonomy" id="1752398"/>
    <lineage>
        <taxon>Bacteria</taxon>
        <taxon>Pseudomonadati</taxon>
        <taxon>Pseudomonadota</taxon>
        <taxon>Alphaproteobacteria</taxon>
        <taxon>Hyphomicrobiales</taxon>
        <taxon>Rhizobiaceae</taxon>
        <taxon>Sinorhizobium/Ensifer group</taxon>
        <taxon>Sinorhizobium</taxon>
    </lineage>
</organism>
<dbReference type="AlphaFoldDB" id="A0A1E3V5V6"/>
<dbReference type="EMBL" id="LYBW01000063">
    <property type="protein sequence ID" value="ODR88797.1"/>
    <property type="molecule type" value="Genomic_DNA"/>
</dbReference>
<name>A0A1E3V5V6_9HYPH</name>
<evidence type="ECO:0000313" key="2">
    <source>
        <dbReference type="Proteomes" id="UP000094342"/>
    </source>
</evidence>
<dbReference type="STRING" id="1752398.A8M32_23665"/>
<protein>
    <submittedName>
        <fullName evidence="1">Uncharacterized protein</fullName>
    </submittedName>
</protein>
<gene>
    <name evidence="1" type="ORF">A8M32_23665</name>
</gene>
<proteinExistence type="predicted"/>
<evidence type="ECO:0000313" key="1">
    <source>
        <dbReference type="EMBL" id="ODR88797.1"/>
    </source>
</evidence>
<sequence>MAGQDMPYEATIRTDIAIRILNQARAIVTTRVYELEEENPTAADRLRDRRRDLLDLQESLGPEHPDAVEHVIALWGPRVQDETRFWAEF</sequence>
<keyword evidence="2" id="KW-1185">Reference proteome</keyword>
<accession>A0A1E3V5V6</accession>
<dbReference type="RefSeq" id="WP_069460872.1">
    <property type="nucleotide sequence ID" value="NZ_CP034911.1"/>
</dbReference>
<reference evidence="2" key="1">
    <citation type="submission" date="2016-05" db="EMBL/GenBank/DDBJ databases">
        <authorList>
            <person name="Li Y."/>
        </authorList>
    </citation>
    <scope>NUCLEOTIDE SEQUENCE [LARGE SCALE GENOMIC DNA]</scope>
    <source>
        <strain evidence="2">YIC4027</strain>
    </source>
</reference>
<comment type="caution">
    <text evidence="1">The sequence shown here is derived from an EMBL/GenBank/DDBJ whole genome shotgun (WGS) entry which is preliminary data.</text>
</comment>
<dbReference type="Proteomes" id="UP000094342">
    <property type="component" value="Unassembled WGS sequence"/>
</dbReference>
<dbReference type="OrthoDB" id="8401317at2"/>